<proteinExistence type="predicted"/>
<reference evidence="1 2" key="1">
    <citation type="submission" date="2017-03" db="EMBL/GenBank/DDBJ databases">
        <title>Paenibacillus larvae genome sequencing.</title>
        <authorList>
            <person name="Dingman D.W."/>
        </authorList>
    </citation>
    <scope>NUCLEOTIDE SEQUENCE [LARGE SCALE GENOMIC DNA]</scope>
    <source>
        <strain evidence="1 2">SAG 10367</strain>
    </source>
</reference>
<dbReference type="GeneID" id="64218000"/>
<sequence length="63" mass="7493">MIHNLDSNYDCCNAGQDLHVLKEELNELLIKNEQTKEAEELRNRIENQISFIENKCSYPKEHF</sequence>
<gene>
    <name evidence="1" type="ORF">B7C51_17795</name>
</gene>
<accession>A0A1U9YK40</accession>
<dbReference type="RefSeq" id="WP_024093620.1">
    <property type="nucleotide sequence ID" value="NZ_CP019794.1"/>
</dbReference>
<evidence type="ECO:0000313" key="1">
    <source>
        <dbReference type="EMBL" id="ARF69272.1"/>
    </source>
</evidence>
<dbReference type="EMBL" id="CP020557">
    <property type="protein sequence ID" value="ARF69272.1"/>
    <property type="molecule type" value="Genomic_DNA"/>
</dbReference>
<dbReference type="AlphaFoldDB" id="A0A1U9YK40"/>
<dbReference type="Proteomes" id="UP000192727">
    <property type="component" value="Chromosome"/>
</dbReference>
<name>A0A1U9YK40_9BACL</name>
<protein>
    <submittedName>
        <fullName evidence="1">DUF2524 domain-containing protein</fullName>
    </submittedName>
</protein>
<evidence type="ECO:0000313" key="2">
    <source>
        <dbReference type="Proteomes" id="UP000192727"/>
    </source>
</evidence>
<organism evidence="1 2">
    <name type="scientific">Paenibacillus larvae subsp. pulvifaciens</name>
    <dbReference type="NCBI Taxonomy" id="1477"/>
    <lineage>
        <taxon>Bacteria</taxon>
        <taxon>Bacillati</taxon>
        <taxon>Bacillota</taxon>
        <taxon>Bacilli</taxon>
        <taxon>Bacillales</taxon>
        <taxon>Paenibacillaceae</taxon>
        <taxon>Paenibacillus</taxon>
    </lineage>
</organism>